<dbReference type="Proteomes" id="UP001232992">
    <property type="component" value="Unassembled WGS sequence"/>
</dbReference>
<organism evidence="2 3">
    <name type="scientific">Roseofilum casamattae BLCC-M143</name>
    <dbReference type="NCBI Taxonomy" id="3022442"/>
    <lineage>
        <taxon>Bacteria</taxon>
        <taxon>Bacillati</taxon>
        <taxon>Cyanobacteriota</taxon>
        <taxon>Cyanophyceae</taxon>
        <taxon>Desertifilales</taxon>
        <taxon>Desertifilaceae</taxon>
        <taxon>Roseofilum</taxon>
        <taxon>Roseofilum casamattae</taxon>
    </lineage>
</organism>
<dbReference type="EMBL" id="JAQOSQ010000049">
    <property type="protein sequence ID" value="MDJ1185767.1"/>
    <property type="molecule type" value="Genomic_DNA"/>
</dbReference>
<feature type="domain" description="DUF4277" evidence="1">
    <location>
        <begin position="4"/>
        <end position="86"/>
    </location>
</feature>
<evidence type="ECO:0000313" key="2">
    <source>
        <dbReference type="EMBL" id="MDJ1185767.1"/>
    </source>
</evidence>
<accession>A0ABT7C3P1</accession>
<gene>
    <name evidence="2" type="ORF">PMH09_21520</name>
</gene>
<sequence length="86" mass="9161">MSVEISNIDHLGLVAGIIDSIGMEGKINEILGEQRGEKISAGQVVKGMILNGLGLVSSPLYLFSKFFQGKAIEHLIGPGAKAEYFN</sequence>
<dbReference type="RefSeq" id="WP_283760405.1">
    <property type="nucleotide sequence ID" value="NZ_JAQOSQ010000049.1"/>
</dbReference>
<reference evidence="2 3" key="1">
    <citation type="submission" date="2023-01" db="EMBL/GenBank/DDBJ databases">
        <title>Novel diversity within Roseofilum (Cyanobacteria; Desertifilaceae) from marine benthic mats with descriptions of four novel species.</title>
        <authorList>
            <person name="Wang Y."/>
            <person name="Berthold D.E."/>
            <person name="Hu J."/>
            <person name="Lefler F.W."/>
            <person name="Laughinghouse H.D. IV."/>
        </authorList>
    </citation>
    <scope>NUCLEOTIDE SEQUENCE [LARGE SCALE GENOMIC DNA]</scope>
    <source>
        <strain evidence="2 3">BLCC-M143</strain>
    </source>
</reference>
<keyword evidence="3" id="KW-1185">Reference proteome</keyword>
<dbReference type="PANTHER" id="PTHR34614">
    <property type="match status" value="1"/>
</dbReference>
<evidence type="ECO:0000313" key="3">
    <source>
        <dbReference type="Proteomes" id="UP001232992"/>
    </source>
</evidence>
<dbReference type="Pfam" id="PF14104">
    <property type="entry name" value="DUF4277"/>
    <property type="match status" value="1"/>
</dbReference>
<name>A0ABT7C3P1_9CYAN</name>
<comment type="caution">
    <text evidence="2">The sequence shown here is derived from an EMBL/GenBank/DDBJ whole genome shotgun (WGS) entry which is preliminary data.</text>
</comment>
<evidence type="ECO:0000259" key="1">
    <source>
        <dbReference type="Pfam" id="PF14104"/>
    </source>
</evidence>
<feature type="non-terminal residue" evidence="2">
    <location>
        <position position="86"/>
    </location>
</feature>
<protein>
    <submittedName>
        <fullName evidence="2">DUF4277 domain-containing protein</fullName>
    </submittedName>
</protein>
<dbReference type="InterPro" id="IPR025457">
    <property type="entry name" value="DUF4277"/>
</dbReference>
<dbReference type="PANTHER" id="PTHR34614:SF2">
    <property type="entry name" value="TRANSPOSASE IS4-LIKE DOMAIN-CONTAINING PROTEIN"/>
    <property type="match status" value="1"/>
</dbReference>
<proteinExistence type="predicted"/>